<dbReference type="InterPro" id="IPR023352">
    <property type="entry name" value="MAPEG-like_dom_sf"/>
</dbReference>
<reference evidence="6 7" key="2">
    <citation type="journal article" date="2012" name="Eukaryot. Cell">
        <title>Genome update of Botrytis cinerea strains B05.10 and T4.</title>
        <authorList>
            <person name="Staats M."/>
            <person name="van Kan J.A."/>
        </authorList>
    </citation>
    <scope>NUCLEOTIDE SEQUENCE [LARGE SCALE GENOMIC DNA]</scope>
    <source>
        <strain evidence="6 7">B05.10</strain>
    </source>
</reference>
<keyword evidence="2 5" id="KW-0812">Transmembrane</keyword>
<dbReference type="GO" id="GO:0005635">
    <property type="term" value="C:nuclear envelope"/>
    <property type="evidence" value="ECO:0007669"/>
    <property type="project" value="TreeGrafter"/>
</dbReference>
<dbReference type="FunFam" id="1.20.120.550:FF:000006">
    <property type="entry name" value="Microsomal glutathione S-transferase 3"/>
    <property type="match status" value="1"/>
</dbReference>
<dbReference type="Gene3D" id="1.20.120.550">
    <property type="entry name" value="Membrane associated eicosanoid/glutathione metabolism-like domain"/>
    <property type="match status" value="1"/>
</dbReference>
<dbReference type="SUPFAM" id="SSF161084">
    <property type="entry name" value="MAPEG domain-like"/>
    <property type="match status" value="1"/>
</dbReference>
<name>A0A384K794_BOTFB</name>
<protein>
    <submittedName>
        <fullName evidence="6">Bcgst26</fullName>
    </submittedName>
</protein>
<dbReference type="OrthoDB" id="410651at2759"/>
<dbReference type="GO" id="GO:0004364">
    <property type="term" value="F:glutathione transferase activity"/>
    <property type="evidence" value="ECO:0007669"/>
    <property type="project" value="TreeGrafter"/>
</dbReference>
<evidence type="ECO:0000256" key="1">
    <source>
        <dbReference type="ARBA" id="ARBA00004141"/>
    </source>
</evidence>
<dbReference type="RefSeq" id="XP_001550749.1">
    <property type="nucleotide sequence ID" value="XM_001550699.2"/>
</dbReference>
<dbReference type="AlphaFoldDB" id="A0A384K794"/>
<comment type="subcellular location">
    <subcellularLocation>
        <location evidence="1">Membrane</location>
        <topology evidence="1">Multi-pass membrane protein</topology>
    </subcellularLocation>
</comment>
<dbReference type="VEuPathDB" id="FungiDB:Bcin16g03610"/>
<evidence type="ECO:0000256" key="5">
    <source>
        <dbReference type="SAM" id="Phobius"/>
    </source>
</evidence>
<dbReference type="OMA" id="ACQHLGW"/>
<evidence type="ECO:0000313" key="7">
    <source>
        <dbReference type="Proteomes" id="UP000001798"/>
    </source>
</evidence>
<gene>
    <name evidence="6" type="primary">Bcgst26</name>
    <name evidence="6" type="ORF">BCIN_16g03610</name>
</gene>
<dbReference type="Proteomes" id="UP000001798">
    <property type="component" value="Chromosome 16"/>
</dbReference>
<dbReference type="PANTHER" id="PTHR10250">
    <property type="entry name" value="MICROSOMAL GLUTATHIONE S-TRANSFERASE"/>
    <property type="match status" value="1"/>
</dbReference>
<dbReference type="GeneID" id="5431248"/>
<keyword evidence="3 5" id="KW-1133">Transmembrane helix</keyword>
<dbReference type="GO" id="GO:0004602">
    <property type="term" value="F:glutathione peroxidase activity"/>
    <property type="evidence" value="ECO:0007669"/>
    <property type="project" value="TreeGrafter"/>
</dbReference>
<evidence type="ECO:0000256" key="2">
    <source>
        <dbReference type="ARBA" id="ARBA00022692"/>
    </source>
</evidence>
<dbReference type="GO" id="GO:0005783">
    <property type="term" value="C:endoplasmic reticulum"/>
    <property type="evidence" value="ECO:0007669"/>
    <property type="project" value="TreeGrafter"/>
</dbReference>
<organism evidence="6 7">
    <name type="scientific">Botryotinia fuckeliana (strain B05.10)</name>
    <name type="common">Noble rot fungus</name>
    <name type="synonym">Botrytis cinerea</name>
    <dbReference type="NCBI Taxonomy" id="332648"/>
    <lineage>
        <taxon>Eukaryota</taxon>
        <taxon>Fungi</taxon>
        <taxon>Dikarya</taxon>
        <taxon>Ascomycota</taxon>
        <taxon>Pezizomycotina</taxon>
        <taxon>Leotiomycetes</taxon>
        <taxon>Helotiales</taxon>
        <taxon>Sclerotiniaceae</taxon>
        <taxon>Botrytis</taxon>
    </lineage>
</organism>
<dbReference type="EMBL" id="CP009820">
    <property type="protein sequence ID" value="ATZ58642.1"/>
    <property type="molecule type" value="Genomic_DNA"/>
</dbReference>
<keyword evidence="7" id="KW-1185">Reference proteome</keyword>
<dbReference type="PANTHER" id="PTHR10250:SF26">
    <property type="entry name" value="GLUTATHIONE S-TRANSFERASE 3, MITOCHONDRIAL"/>
    <property type="match status" value="1"/>
</dbReference>
<dbReference type="InterPro" id="IPR050997">
    <property type="entry name" value="MAPEG"/>
</dbReference>
<reference evidence="6 7" key="3">
    <citation type="journal article" date="2017" name="Mol. Plant Pathol.">
        <title>A gapless genome sequence of the fungus Botrytis cinerea.</title>
        <authorList>
            <person name="Van Kan J.A."/>
            <person name="Stassen J.H."/>
            <person name="Mosbach A."/>
            <person name="Van Der Lee T.A."/>
            <person name="Faino L."/>
            <person name="Farmer A.D."/>
            <person name="Papasotiriou D.G."/>
            <person name="Zhou S."/>
            <person name="Seidl M.F."/>
            <person name="Cottam E."/>
            <person name="Edel D."/>
            <person name="Hahn M."/>
            <person name="Schwartz D.C."/>
            <person name="Dietrich R.A."/>
            <person name="Widdison S."/>
            <person name="Scalliet G."/>
        </authorList>
    </citation>
    <scope>NUCLEOTIDE SEQUENCE [LARGE SCALE GENOMIC DNA]</scope>
    <source>
        <strain evidence="6 7">B05.10</strain>
    </source>
</reference>
<reference evidence="6 7" key="1">
    <citation type="journal article" date="2011" name="PLoS Genet.">
        <title>Genomic analysis of the necrotrophic fungal pathogens Sclerotinia sclerotiorum and Botrytis cinerea.</title>
        <authorList>
            <person name="Amselem J."/>
            <person name="Cuomo C.A."/>
            <person name="van Kan J.A."/>
            <person name="Viaud M."/>
            <person name="Benito E.P."/>
            <person name="Couloux A."/>
            <person name="Coutinho P.M."/>
            <person name="de Vries R.P."/>
            <person name="Dyer P.S."/>
            <person name="Fillinger S."/>
            <person name="Fournier E."/>
            <person name="Gout L."/>
            <person name="Hahn M."/>
            <person name="Kohn L."/>
            <person name="Lapalu N."/>
            <person name="Plummer K.M."/>
            <person name="Pradier J.M."/>
            <person name="Quevillon E."/>
            <person name="Sharon A."/>
            <person name="Simon A."/>
            <person name="ten Have A."/>
            <person name="Tudzynski B."/>
            <person name="Tudzynski P."/>
            <person name="Wincker P."/>
            <person name="Andrew M."/>
            <person name="Anthouard V."/>
            <person name="Beever R.E."/>
            <person name="Beffa R."/>
            <person name="Benoit I."/>
            <person name="Bouzid O."/>
            <person name="Brault B."/>
            <person name="Chen Z."/>
            <person name="Choquer M."/>
            <person name="Collemare J."/>
            <person name="Cotton P."/>
            <person name="Danchin E.G."/>
            <person name="Da Silva C."/>
            <person name="Gautier A."/>
            <person name="Giraud C."/>
            <person name="Giraud T."/>
            <person name="Gonzalez C."/>
            <person name="Grossetete S."/>
            <person name="Guldener U."/>
            <person name="Henrissat B."/>
            <person name="Howlett B.J."/>
            <person name="Kodira C."/>
            <person name="Kretschmer M."/>
            <person name="Lappartient A."/>
            <person name="Leroch M."/>
            <person name="Levis C."/>
            <person name="Mauceli E."/>
            <person name="Neuveglise C."/>
            <person name="Oeser B."/>
            <person name="Pearson M."/>
            <person name="Poulain J."/>
            <person name="Poussereau N."/>
            <person name="Quesneville H."/>
            <person name="Rascle C."/>
            <person name="Schumacher J."/>
            <person name="Segurens B."/>
            <person name="Sexton A."/>
            <person name="Silva E."/>
            <person name="Sirven C."/>
            <person name="Soanes D.M."/>
            <person name="Talbot N.J."/>
            <person name="Templeton M."/>
            <person name="Yandava C."/>
            <person name="Yarden O."/>
            <person name="Zeng Q."/>
            <person name="Rollins J.A."/>
            <person name="Lebrun M.H."/>
            <person name="Dickman M."/>
        </authorList>
    </citation>
    <scope>NUCLEOTIDE SEQUENCE [LARGE SCALE GENOMIC DNA]</scope>
    <source>
        <strain evidence="6 7">B05.10</strain>
    </source>
</reference>
<sequence length="149" mass="16333">MVTITLDADYGYVILAATSTFILNFWHGINTGTYRKAAKIDYPAAYAPSSRTDTAAHQFNCAQRAHANFTENHSIAVTAMLVAGLEFPRSAATLGAAWTVSRWVYMRGYSQGGVGGKGRYKGIWFWLFQMGLMGLCGFMGGRMVLEGRV</sequence>
<evidence type="ECO:0000256" key="4">
    <source>
        <dbReference type="ARBA" id="ARBA00023136"/>
    </source>
</evidence>
<feature type="transmembrane region" description="Helical" evidence="5">
    <location>
        <begin position="123"/>
        <end position="145"/>
    </location>
</feature>
<accession>A0A384K794</accession>
<dbReference type="KEGG" id="bfu:BCIN_16g03610"/>
<dbReference type="InterPro" id="IPR001129">
    <property type="entry name" value="Membr-assoc_MAPEG"/>
</dbReference>
<evidence type="ECO:0000313" key="6">
    <source>
        <dbReference type="EMBL" id="ATZ58642.1"/>
    </source>
</evidence>
<dbReference type="GO" id="GO:0016020">
    <property type="term" value="C:membrane"/>
    <property type="evidence" value="ECO:0007669"/>
    <property type="project" value="UniProtKB-SubCell"/>
</dbReference>
<feature type="transmembrane region" description="Helical" evidence="5">
    <location>
        <begin position="12"/>
        <end position="29"/>
    </location>
</feature>
<dbReference type="Pfam" id="PF01124">
    <property type="entry name" value="MAPEG"/>
    <property type="match status" value="1"/>
</dbReference>
<keyword evidence="4 5" id="KW-0472">Membrane</keyword>
<evidence type="ECO:0000256" key="3">
    <source>
        <dbReference type="ARBA" id="ARBA00022989"/>
    </source>
</evidence>
<proteinExistence type="predicted"/>